<dbReference type="Proteomes" id="UP001595821">
    <property type="component" value="Unassembled WGS sequence"/>
</dbReference>
<sequence>MSEITRRPTTVGSAVAVVAAVVALAASASSTSGLVFGFAGVGVVTVGVTRGRRRAVDIGALALFLGVVTGGLAGGSVEATLLGTVGTVLAWDCGQSAVDLGEQLGREADTWRLEAVHAGSSLLVGLASATIGYAAYVVAGGGQPVAAVVLLLTAAILVTIGLGTDRVRRDGARR</sequence>
<evidence type="ECO:0000313" key="3">
    <source>
        <dbReference type="Proteomes" id="UP001595821"/>
    </source>
</evidence>
<organism evidence="2 3">
    <name type="scientific">Natribaculum luteum</name>
    <dbReference type="NCBI Taxonomy" id="1586232"/>
    <lineage>
        <taxon>Archaea</taxon>
        <taxon>Methanobacteriati</taxon>
        <taxon>Methanobacteriota</taxon>
        <taxon>Stenosarchaea group</taxon>
        <taxon>Halobacteria</taxon>
        <taxon>Halobacteriales</taxon>
        <taxon>Natrialbaceae</taxon>
        <taxon>Natribaculum</taxon>
    </lineage>
</organism>
<dbReference type="RefSeq" id="WP_246967446.1">
    <property type="nucleotide sequence ID" value="NZ_CP095397.1"/>
</dbReference>
<evidence type="ECO:0000256" key="1">
    <source>
        <dbReference type="SAM" id="Phobius"/>
    </source>
</evidence>
<protein>
    <recommendedName>
        <fullName evidence="4">DUF1275 domain-containing protein</fullName>
    </recommendedName>
</protein>
<evidence type="ECO:0008006" key="4">
    <source>
        <dbReference type="Google" id="ProtNLM"/>
    </source>
</evidence>
<gene>
    <name evidence="2" type="ORF">ACFOZ7_04850</name>
</gene>
<feature type="transmembrane region" description="Helical" evidence="1">
    <location>
        <begin position="145"/>
        <end position="164"/>
    </location>
</feature>
<dbReference type="AlphaFoldDB" id="A0ABD5NW77"/>
<keyword evidence="1" id="KW-0472">Membrane</keyword>
<feature type="transmembrane region" description="Helical" evidence="1">
    <location>
        <begin position="122"/>
        <end position="139"/>
    </location>
</feature>
<dbReference type="InterPro" id="IPR055941">
    <property type="entry name" value="DUF7519"/>
</dbReference>
<comment type="caution">
    <text evidence="2">The sequence shown here is derived from an EMBL/GenBank/DDBJ whole genome shotgun (WGS) entry which is preliminary data.</text>
</comment>
<keyword evidence="1" id="KW-1133">Transmembrane helix</keyword>
<keyword evidence="1" id="KW-0812">Transmembrane</keyword>
<accession>A0ABD5NW77</accession>
<evidence type="ECO:0000313" key="2">
    <source>
        <dbReference type="EMBL" id="MFC4246321.1"/>
    </source>
</evidence>
<proteinExistence type="predicted"/>
<dbReference type="EMBL" id="JBHSDJ010000013">
    <property type="protein sequence ID" value="MFC4246321.1"/>
    <property type="molecule type" value="Genomic_DNA"/>
</dbReference>
<dbReference type="Pfam" id="PF24363">
    <property type="entry name" value="DUF7519"/>
    <property type="match status" value="1"/>
</dbReference>
<dbReference type="GeneID" id="71854900"/>
<reference evidence="2 3" key="1">
    <citation type="journal article" date="2014" name="Int. J. Syst. Evol. Microbiol.">
        <title>Complete genome sequence of Corynebacterium casei LMG S-19264T (=DSM 44701T), isolated from a smear-ripened cheese.</title>
        <authorList>
            <consortium name="US DOE Joint Genome Institute (JGI-PGF)"/>
            <person name="Walter F."/>
            <person name="Albersmeier A."/>
            <person name="Kalinowski J."/>
            <person name="Ruckert C."/>
        </authorList>
    </citation>
    <scope>NUCLEOTIDE SEQUENCE [LARGE SCALE GENOMIC DNA]</scope>
    <source>
        <strain evidence="2 3">IBRC-M 10912</strain>
    </source>
</reference>
<name>A0ABD5NW77_9EURY</name>